<sequence>MGLGLTTQATDTNCTTPSTINSTTLLSLNNLSASNYTNYQCTYRATSNQTILMFALRQDPNYWCLDDILVTTNNSNNTNLLINGDFETGNLQGYSMCNPISRITSGIVVTNQPHSGTYNLFDGSYLNPDYLWQIFSTQQQQQYQISFWLLNSGSSPSSITVTIGPYINLKAMAIKTSSTNSPVTTQQFTTRASLSTSSRTNLTTIQPNTSANNGITTATQTSLKINLTTIADQRVTQDNLQLTLIGRRSSTVIYRINVTLRISTAFVIVLNWLSIDNMTFQMSSSSYLAIDNLCLSTLPSQCSTYNIINDSTRSVNYVGTGGACDSSIFNSTPIWVRFIGSGGTKLPTSPPNIYHCGTDAPGWVNSVYPSISASTTYSAKVCYYWNNDTCKWSNLIQITSCYTFYVFQLIAPSTCNLRYCITT</sequence>
<gene>
    <name evidence="4" type="ORF">OVA965_LOCUS26567</name>
    <name evidence="5" type="ORF">TMI583_LOCUS27307</name>
</gene>
<keyword evidence="1" id="KW-0732">Signal</keyword>
<keyword evidence="2" id="KW-1015">Disulfide bond</keyword>
<dbReference type="Proteomes" id="UP000677228">
    <property type="component" value="Unassembled WGS sequence"/>
</dbReference>
<organism evidence="4 6">
    <name type="scientific">Didymodactylos carnosus</name>
    <dbReference type="NCBI Taxonomy" id="1234261"/>
    <lineage>
        <taxon>Eukaryota</taxon>
        <taxon>Metazoa</taxon>
        <taxon>Spiralia</taxon>
        <taxon>Gnathifera</taxon>
        <taxon>Rotifera</taxon>
        <taxon>Eurotatoria</taxon>
        <taxon>Bdelloidea</taxon>
        <taxon>Philodinida</taxon>
        <taxon>Philodinidae</taxon>
        <taxon>Didymodactylos</taxon>
    </lineage>
</organism>
<proteinExistence type="predicted"/>
<dbReference type="Gene3D" id="2.60.120.260">
    <property type="entry name" value="Galactose-binding domain-like"/>
    <property type="match status" value="1"/>
</dbReference>
<dbReference type="AlphaFoldDB" id="A0A8S2EW22"/>
<feature type="domain" description="UMOD/GP2/OIT3-like D8C" evidence="3">
    <location>
        <begin position="338"/>
        <end position="420"/>
    </location>
</feature>
<evidence type="ECO:0000259" key="3">
    <source>
        <dbReference type="Pfam" id="PF23283"/>
    </source>
</evidence>
<accession>A0A8S2EW22</accession>
<dbReference type="EMBL" id="CAJNOK010017095">
    <property type="protein sequence ID" value="CAF1257544.1"/>
    <property type="molecule type" value="Genomic_DNA"/>
</dbReference>
<evidence type="ECO:0000256" key="1">
    <source>
        <dbReference type="ARBA" id="ARBA00022729"/>
    </source>
</evidence>
<dbReference type="InterPro" id="IPR057774">
    <property type="entry name" value="D8C_UMOD/GP2/OIT3-like"/>
</dbReference>
<comment type="caution">
    <text evidence="4">The sequence shown here is derived from an EMBL/GenBank/DDBJ whole genome shotgun (WGS) entry which is preliminary data.</text>
</comment>
<evidence type="ECO:0000313" key="5">
    <source>
        <dbReference type="EMBL" id="CAF4064394.1"/>
    </source>
</evidence>
<evidence type="ECO:0000313" key="4">
    <source>
        <dbReference type="EMBL" id="CAF1257544.1"/>
    </source>
</evidence>
<evidence type="ECO:0000256" key="2">
    <source>
        <dbReference type="ARBA" id="ARBA00023157"/>
    </source>
</evidence>
<protein>
    <recommendedName>
        <fullName evidence="3">UMOD/GP2/OIT3-like D8C domain-containing protein</fullName>
    </recommendedName>
</protein>
<reference evidence="4" key="1">
    <citation type="submission" date="2021-02" db="EMBL/GenBank/DDBJ databases">
        <authorList>
            <person name="Nowell W R."/>
        </authorList>
    </citation>
    <scope>NUCLEOTIDE SEQUENCE</scope>
</reference>
<evidence type="ECO:0000313" key="6">
    <source>
        <dbReference type="Proteomes" id="UP000677228"/>
    </source>
</evidence>
<dbReference type="Proteomes" id="UP000682733">
    <property type="component" value="Unassembled WGS sequence"/>
</dbReference>
<dbReference type="Pfam" id="PF23283">
    <property type="entry name" value="D8C_UMOD"/>
    <property type="match status" value="1"/>
</dbReference>
<name>A0A8S2EW22_9BILA</name>
<dbReference type="EMBL" id="CAJOBA010038648">
    <property type="protein sequence ID" value="CAF4064394.1"/>
    <property type="molecule type" value="Genomic_DNA"/>
</dbReference>